<organism evidence="1 2">
    <name type="scientific">Daucus carota subsp. sativus</name>
    <name type="common">Carrot</name>
    <dbReference type="NCBI Taxonomy" id="79200"/>
    <lineage>
        <taxon>Eukaryota</taxon>
        <taxon>Viridiplantae</taxon>
        <taxon>Streptophyta</taxon>
        <taxon>Embryophyta</taxon>
        <taxon>Tracheophyta</taxon>
        <taxon>Spermatophyta</taxon>
        <taxon>Magnoliopsida</taxon>
        <taxon>eudicotyledons</taxon>
        <taxon>Gunneridae</taxon>
        <taxon>Pentapetalae</taxon>
        <taxon>asterids</taxon>
        <taxon>campanulids</taxon>
        <taxon>Apiales</taxon>
        <taxon>Apiaceae</taxon>
        <taxon>Apioideae</taxon>
        <taxon>Scandiceae</taxon>
        <taxon>Daucinae</taxon>
        <taxon>Daucus</taxon>
        <taxon>Daucus sect. Daucus</taxon>
    </lineage>
</organism>
<protein>
    <submittedName>
        <fullName evidence="1">Uncharacterized protein</fullName>
    </submittedName>
</protein>
<keyword evidence="2" id="KW-1185">Reference proteome</keyword>
<reference evidence="1" key="1">
    <citation type="journal article" date="2016" name="Nat. Genet.">
        <title>A high-quality carrot genome assembly provides new insights into carotenoid accumulation and asterid genome evolution.</title>
        <authorList>
            <person name="Iorizzo M."/>
            <person name="Ellison S."/>
            <person name="Senalik D."/>
            <person name="Zeng P."/>
            <person name="Satapoomin P."/>
            <person name="Huang J."/>
            <person name="Bowman M."/>
            <person name="Iovene M."/>
            <person name="Sanseverino W."/>
            <person name="Cavagnaro P."/>
            <person name="Yildiz M."/>
            <person name="Macko-Podgorni A."/>
            <person name="Moranska E."/>
            <person name="Grzebelus E."/>
            <person name="Grzebelus D."/>
            <person name="Ashrafi H."/>
            <person name="Zheng Z."/>
            <person name="Cheng S."/>
            <person name="Spooner D."/>
            <person name="Van Deynze A."/>
            <person name="Simon P."/>
        </authorList>
    </citation>
    <scope>NUCLEOTIDE SEQUENCE</scope>
    <source>
        <tissue evidence="1">Leaf</tissue>
    </source>
</reference>
<dbReference type="EMBL" id="CP093351">
    <property type="protein sequence ID" value="WOH15715.1"/>
    <property type="molecule type" value="Genomic_DNA"/>
</dbReference>
<dbReference type="Proteomes" id="UP000077755">
    <property type="component" value="Chromosome 9"/>
</dbReference>
<proteinExistence type="predicted"/>
<reference evidence="1" key="2">
    <citation type="submission" date="2022-03" db="EMBL/GenBank/DDBJ databases">
        <title>Draft title - Genomic analysis of global carrot germplasm unveils the trajectory of domestication and the origin of high carotenoid orange carrot.</title>
        <authorList>
            <person name="Iorizzo M."/>
            <person name="Ellison S."/>
            <person name="Senalik D."/>
            <person name="Macko-Podgorni A."/>
            <person name="Grzebelus D."/>
            <person name="Bostan H."/>
            <person name="Rolling W."/>
            <person name="Curaba J."/>
            <person name="Simon P."/>
        </authorList>
    </citation>
    <scope>NUCLEOTIDE SEQUENCE</scope>
    <source>
        <tissue evidence="1">Leaf</tissue>
    </source>
</reference>
<name>A0AAF0XXA0_DAUCS</name>
<dbReference type="AlphaFoldDB" id="A0AAF0XXA0"/>
<evidence type="ECO:0000313" key="1">
    <source>
        <dbReference type="EMBL" id="WOH15715.1"/>
    </source>
</evidence>
<accession>A0AAF0XXA0</accession>
<evidence type="ECO:0000313" key="2">
    <source>
        <dbReference type="Proteomes" id="UP000077755"/>
    </source>
</evidence>
<sequence length="25" mass="3001">MNSWFSNKHVDPALLHQDLFFLVKI</sequence>
<gene>
    <name evidence="1" type="ORF">DCAR_0935258</name>
</gene>